<dbReference type="EMBL" id="CM039171">
    <property type="protein sequence ID" value="KAH9797244.1"/>
    <property type="molecule type" value="Genomic_DNA"/>
</dbReference>
<dbReference type="Proteomes" id="UP000829398">
    <property type="component" value="Chromosome 2"/>
</dbReference>
<protein>
    <submittedName>
        <fullName evidence="1">Magnesium-chelatase subunit chlI-1</fullName>
    </submittedName>
</protein>
<accession>A0ACB8NHA9</accession>
<gene>
    <name evidence="1" type="ORF">KPL71_005802</name>
</gene>
<evidence type="ECO:0000313" key="2">
    <source>
        <dbReference type="Proteomes" id="UP000829398"/>
    </source>
</evidence>
<comment type="caution">
    <text evidence="1">The sequence shown here is derived from an EMBL/GenBank/DDBJ whole genome shotgun (WGS) entry which is preliminary data.</text>
</comment>
<keyword evidence="2" id="KW-1185">Reference proteome</keyword>
<organism evidence="1 2">
    <name type="scientific">Citrus sinensis</name>
    <name type="common">Sweet orange</name>
    <name type="synonym">Citrus aurantium var. sinensis</name>
    <dbReference type="NCBI Taxonomy" id="2711"/>
    <lineage>
        <taxon>Eukaryota</taxon>
        <taxon>Viridiplantae</taxon>
        <taxon>Streptophyta</taxon>
        <taxon>Embryophyta</taxon>
        <taxon>Tracheophyta</taxon>
        <taxon>Spermatophyta</taxon>
        <taxon>Magnoliopsida</taxon>
        <taxon>eudicotyledons</taxon>
        <taxon>Gunneridae</taxon>
        <taxon>Pentapetalae</taxon>
        <taxon>rosids</taxon>
        <taxon>malvids</taxon>
        <taxon>Sapindales</taxon>
        <taxon>Rutaceae</taxon>
        <taxon>Aurantioideae</taxon>
        <taxon>Citrus</taxon>
    </lineage>
</organism>
<name>A0ACB8NHA9_CITSI</name>
<reference evidence="2" key="1">
    <citation type="journal article" date="2023" name="Hortic. Res.">
        <title>A chromosome-level phased genome enabling allele-level studies in sweet orange: a case study on citrus Huanglongbing tolerance.</title>
        <authorList>
            <person name="Wu B."/>
            <person name="Yu Q."/>
            <person name="Deng Z."/>
            <person name="Duan Y."/>
            <person name="Luo F."/>
            <person name="Gmitter F. Jr."/>
        </authorList>
    </citation>
    <scope>NUCLEOTIDE SEQUENCE [LARGE SCALE GENOMIC DNA]</scope>
    <source>
        <strain evidence="2">cv. Valencia</strain>
    </source>
</reference>
<proteinExistence type="predicted"/>
<evidence type="ECO:0000313" key="1">
    <source>
        <dbReference type="EMBL" id="KAH9797244.1"/>
    </source>
</evidence>
<sequence>MASVLGTRSSSAILASRPLSFPASNSKSAISSLSLNPGQNYGRRFYGGIGIEEKMGRALFAVTNVATEVNSVEQAQKRSKESQRPVYPFTAIVGQEEMKLCLLLNVIDPKIGGVMIMGDRGTGKSTTVRSLVDLLPVIKVVVGDPYNSDPEDPEAMGIEVRESVVKGEELSITFSKINMVDLPLGATEDRVCGTIDIEKALTEGVKAFEPGLLAKANRGILYVDEVNLLDDHLVDVLLDSAASGWNTVEREGISISHPARFILIGSGNPEEGELRPQLLDRFGMHAQVGTVRDAELRVKIVEERARFDKNPKEFRDSYKAEQAKLQQQIASARSSLPAVQIDHDLKVKISKVCAELNVDGLRGDIVSNRAAKALAALKGRDKVSAEDIATVIPNCLRHRLRKDPLESIDSGLLIIEKFYESQIMSISPLKLVEILLTDTCAISSHHVRIPQKVPVKLSVEAAFAVNSKMSFRQ</sequence>